<gene>
    <name evidence="12" type="ORF">Plil01_000774900</name>
</gene>
<evidence type="ECO:0000256" key="4">
    <source>
        <dbReference type="ARBA" id="ARBA00022490"/>
    </source>
</evidence>
<organism evidence="12 13">
    <name type="scientific">Phytophthora lilii</name>
    <dbReference type="NCBI Taxonomy" id="2077276"/>
    <lineage>
        <taxon>Eukaryota</taxon>
        <taxon>Sar</taxon>
        <taxon>Stramenopiles</taxon>
        <taxon>Oomycota</taxon>
        <taxon>Peronosporomycetes</taxon>
        <taxon>Peronosporales</taxon>
        <taxon>Peronosporaceae</taxon>
        <taxon>Phytophthora</taxon>
    </lineage>
</organism>
<feature type="region of interest" description="Disordered" evidence="9">
    <location>
        <begin position="1023"/>
        <end position="1065"/>
    </location>
</feature>
<feature type="region of interest" description="Disordered" evidence="9">
    <location>
        <begin position="1"/>
        <end position="22"/>
    </location>
</feature>
<name>A0A9W6TT57_9STRA</name>
<feature type="compositionally biased region" description="Polar residues" evidence="9">
    <location>
        <begin position="758"/>
        <end position="784"/>
    </location>
</feature>
<feature type="region of interest" description="Disordered" evidence="9">
    <location>
        <begin position="746"/>
        <end position="793"/>
    </location>
</feature>
<feature type="compositionally biased region" description="Basic and acidic residues" evidence="9">
    <location>
        <begin position="924"/>
        <end position="934"/>
    </location>
</feature>
<feature type="region of interest" description="Disordered" evidence="9">
    <location>
        <begin position="90"/>
        <end position="109"/>
    </location>
</feature>
<dbReference type="CDD" id="cd05402">
    <property type="entry name" value="NT_PAP_TUTase"/>
    <property type="match status" value="1"/>
</dbReference>
<feature type="compositionally biased region" description="Basic residues" evidence="9">
    <location>
        <begin position="218"/>
        <end position="234"/>
    </location>
</feature>
<dbReference type="OrthoDB" id="407432at2759"/>
<keyword evidence="13" id="KW-1185">Reference proteome</keyword>
<dbReference type="Gene3D" id="1.10.1410.10">
    <property type="match status" value="1"/>
</dbReference>
<dbReference type="InterPro" id="IPR002058">
    <property type="entry name" value="PAP_assoc"/>
</dbReference>
<evidence type="ECO:0000256" key="8">
    <source>
        <dbReference type="SAM" id="Coils"/>
    </source>
</evidence>
<proteinExistence type="predicted"/>
<dbReference type="Gene3D" id="3.30.460.10">
    <property type="entry name" value="Beta Polymerase, domain 2"/>
    <property type="match status" value="2"/>
</dbReference>
<evidence type="ECO:0000313" key="13">
    <source>
        <dbReference type="Proteomes" id="UP001165083"/>
    </source>
</evidence>
<dbReference type="Pfam" id="PF03828">
    <property type="entry name" value="PAP_assoc"/>
    <property type="match status" value="1"/>
</dbReference>
<evidence type="ECO:0000256" key="5">
    <source>
        <dbReference type="ARBA" id="ARBA00022679"/>
    </source>
</evidence>
<feature type="compositionally biased region" description="Basic residues" evidence="9">
    <location>
        <begin position="1036"/>
        <end position="1056"/>
    </location>
</feature>
<dbReference type="PANTHER" id="PTHR12271">
    <property type="entry name" value="POLY A POLYMERASE CID PAP -RELATED"/>
    <property type="match status" value="1"/>
</dbReference>
<dbReference type="EMBL" id="BSXW01000363">
    <property type="protein sequence ID" value="GMF20059.1"/>
    <property type="molecule type" value="Genomic_DNA"/>
</dbReference>
<feature type="region of interest" description="Disordered" evidence="9">
    <location>
        <begin position="192"/>
        <end position="234"/>
    </location>
</feature>
<keyword evidence="5" id="KW-0808">Transferase</keyword>
<reference evidence="12" key="1">
    <citation type="submission" date="2023-04" db="EMBL/GenBank/DDBJ databases">
        <title>Phytophthora lilii NBRC 32176.</title>
        <authorList>
            <person name="Ichikawa N."/>
            <person name="Sato H."/>
            <person name="Tonouchi N."/>
        </authorList>
    </citation>
    <scope>NUCLEOTIDE SEQUENCE</scope>
    <source>
        <strain evidence="12">NBRC 32176</strain>
    </source>
</reference>
<comment type="caution">
    <text evidence="12">The sequence shown here is derived from an EMBL/GenBank/DDBJ whole genome shotgun (WGS) entry which is preliminary data.</text>
</comment>
<evidence type="ECO:0000259" key="11">
    <source>
        <dbReference type="Pfam" id="PF22600"/>
    </source>
</evidence>
<evidence type="ECO:0000256" key="9">
    <source>
        <dbReference type="SAM" id="MobiDB-lite"/>
    </source>
</evidence>
<feature type="compositionally biased region" description="Basic and acidic residues" evidence="9">
    <location>
        <begin position="972"/>
        <end position="983"/>
    </location>
</feature>
<evidence type="ECO:0000256" key="7">
    <source>
        <dbReference type="ARBA" id="ARBA00022842"/>
    </source>
</evidence>
<evidence type="ECO:0000256" key="3">
    <source>
        <dbReference type="ARBA" id="ARBA00004496"/>
    </source>
</evidence>
<feature type="coiled-coil region" evidence="8">
    <location>
        <begin position="385"/>
        <end position="412"/>
    </location>
</feature>
<evidence type="ECO:0000256" key="6">
    <source>
        <dbReference type="ARBA" id="ARBA00022723"/>
    </source>
</evidence>
<dbReference type="SUPFAM" id="SSF81631">
    <property type="entry name" value="PAP/OAS1 substrate-binding domain"/>
    <property type="match status" value="1"/>
</dbReference>
<protein>
    <submittedName>
        <fullName evidence="12">Unnamed protein product</fullName>
    </submittedName>
</protein>
<dbReference type="Pfam" id="PF22600">
    <property type="entry name" value="MTPAP-like_central"/>
    <property type="match status" value="2"/>
</dbReference>
<comment type="cofactor">
    <cofactor evidence="1">
        <name>Mn(2+)</name>
        <dbReference type="ChEBI" id="CHEBI:29035"/>
    </cofactor>
</comment>
<sequence length="1307" mass="147840">MLLGQAGDGGLADDEQSEPKSDAELGDYRDAAWFRAADGDLVFAQWLLGRCNGVGDAVTPQSPAAAARMFALFKTQRKLRRELALGSKREAVNAEDETETEEEAAETEEPLWPVQEIVQQVGDVLRVSRRELQRQQREAEKTGKAEGAIERIVVAEVVDNATELILSRASSEHTELLRRWVDVLKEKVEMEETPEIAPEVKAETAAEMEQTDEAAAQKSKKRERKEKKMRMKKNKSKAAEDAACEQVESFLAFLAESAQIQTQAEAVVTAAPSKAEKMWTSELQRIVELSSIEPEEEARRLRVARDIQTVLRREVNKWRHCEVILFGSSLTHYGSRNSDLDMCLLPTGRKVGADRTPPEEVMGSRQLRHLMNGKVNDDEHTPNTDEETAEQLQDLRAQVQKSLEKLTQALNTMDRSGKSGDKHNKQRRQLEFFDTQMRLLRKAIVEELTKLTSNSEQRNGATRTEKFAHLKTIIAASKRRSDDLYHLQAILQRAAKCEVRHVIAGARVPIIRFLHTRSGREYECDLCFENVLATRNTPLLRAYASFDDRARAIGLAVKHWAKQRGISDASMGFLSSYSFVLLSIYYLQVVHVLPNLQDPRLLESARIRPDYYNDINIAFCEDRDIARAYHNRTFGGGPADLSLTTLLLGFFEFYATQFDFAKRVVTVRSPETPALKIGQWGSRKAKTWRMSIQDPLETGRDLGCVLQFKGQERIIQELRRAHEMLVRGKSFSDEVCFAEKSAAKPGKTGAKAKKAGTNESNKSSKQGNADTSSTNAEESQTKQRQPNKMKRSYNVTLQSADEELTKETIAALFKDFQKSFQVGKVVVASTTEYVGNDATTNNQNKRWEVELLSQAQNCPRALSLRTRLDWKASDDRVGRVWVHHHTLFATPPCRECLSPEHTTGNCPPKERDEGDDEEGAAAGDRGESQIDHKVAQRNIRRHVLRLTLGGGHSGAPSKKTDRRKKQQQHHGVPHDTHQADHKANGTSKRNNGKASRAEKKSESDRVVAVATVRRVETVEVVAAPSTSRVEGESKSVKKPTQKKKKWQQRVHRKRGSSKGESNNAAADNQRTLLFMSKKETSGAYLQAVWLIEGKGDLRFALWLLDCCYDAQNIETLKSKKAMYRVYKLFLTYQKLRRELTTNAESRPLTPKEILDEVYCVLRCIHRKPTEHSRTARKQRRHHSLVERMVEGEVVKEATRLLLMKASKAHESLLRSWLAFLRGEDNGRGRQGYTSALVYQERFDGVKYCSPSVARTSKPRHEMPWLWNSNSHQYDDTQVLDEVECFLALSSGALPNPSYSSSSYTRCN</sequence>
<feature type="compositionally biased region" description="Polar residues" evidence="9">
    <location>
        <begin position="984"/>
        <end position="993"/>
    </location>
</feature>
<dbReference type="InterPro" id="IPR054708">
    <property type="entry name" value="MTPAP-like_central"/>
</dbReference>
<feature type="compositionally biased region" description="Gly residues" evidence="9">
    <location>
        <begin position="1"/>
        <end position="10"/>
    </location>
</feature>
<keyword evidence="4" id="KW-0963">Cytoplasm</keyword>
<dbReference type="GO" id="GO:0016779">
    <property type="term" value="F:nucleotidyltransferase activity"/>
    <property type="evidence" value="ECO:0007669"/>
    <property type="project" value="TreeGrafter"/>
</dbReference>
<feature type="domain" description="PAP-associated" evidence="10">
    <location>
        <begin position="642"/>
        <end position="698"/>
    </location>
</feature>
<feature type="domain" description="Poly(A) RNA polymerase mitochondrial-like central palm" evidence="11">
    <location>
        <begin position="477"/>
        <end position="544"/>
    </location>
</feature>
<dbReference type="PANTHER" id="PTHR12271:SF40">
    <property type="entry name" value="POLY(A) RNA POLYMERASE GLD2"/>
    <property type="match status" value="1"/>
</dbReference>
<comment type="subcellular location">
    <subcellularLocation>
        <location evidence="3">Cytoplasm</location>
    </subcellularLocation>
</comment>
<feature type="compositionally biased region" description="Acidic residues" evidence="9">
    <location>
        <begin position="93"/>
        <end position="109"/>
    </location>
</feature>
<feature type="domain" description="Poly(A) RNA polymerase mitochondrial-like central palm" evidence="11">
    <location>
        <begin position="282"/>
        <end position="401"/>
    </location>
</feature>
<comment type="cofactor">
    <cofactor evidence="2">
        <name>Mg(2+)</name>
        <dbReference type="ChEBI" id="CHEBI:18420"/>
    </cofactor>
</comment>
<dbReference type="SUPFAM" id="SSF81301">
    <property type="entry name" value="Nucleotidyltransferase"/>
    <property type="match status" value="1"/>
</dbReference>
<evidence type="ECO:0000256" key="1">
    <source>
        <dbReference type="ARBA" id="ARBA00001936"/>
    </source>
</evidence>
<dbReference type="InterPro" id="IPR043519">
    <property type="entry name" value="NT_sf"/>
</dbReference>
<dbReference type="Proteomes" id="UP001165083">
    <property type="component" value="Unassembled WGS sequence"/>
</dbReference>
<feature type="region of interest" description="Disordered" evidence="9">
    <location>
        <begin position="892"/>
        <end position="1006"/>
    </location>
</feature>
<feature type="compositionally biased region" description="Basic and acidic residues" evidence="9">
    <location>
        <begin position="995"/>
        <end position="1005"/>
    </location>
</feature>
<dbReference type="GO" id="GO:0005737">
    <property type="term" value="C:cytoplasm"/>
    <property type="evidence" value="ECO:0007669"/>
    <property type="project" value="UniProtKB-SubCell"/>
</dbReference>
<keyword evidence="8" id="KW-0175">Coiled coil</keyword>
<evidence type="ECO:0000256" key="2">
    <source>
        <dbReference type="ARBA" id="ARBA00001946"/>
    </source>
</evidence>
<dbReference type="GO" id="GO:0031123">
    <property type="term" value="P:RNA 3'-end processing"/>
    <property type="evidence" value="ECO:0007669"/>
    <property type="project" value="TreeGrafter"/>
</dbReference>
<accession>A0A9W6TT57</accession>
<keyword evidence="7" id="KW-0460">Magnesium</keyword>
<dbReference type="GO" id="GO:0046872">
    <property type="term" value="F:metal ion binding"/>
    <property type="evidence" value="ECO:0007669"/>
    <property type="project" value="UniProtKB-KW"/>
</dbReference>
<evidence type="ECO:0000313" key="12">
    <source>
        <dbReference type="EMBL" id="GMF20059.1"/>
    </source>
</evidence>
<keyword evidence="6" id="KW-0479">Metal-binding</keyword>
<evidence type="ECO:0000259" key="10">
    <source>
        <dbReference type="Pfam" id="PF03828"/>
    </source>
</evidence>